<feature type="region of interest" description="Disordered" evidence="5">
    <location>
        <begin position="352"/>
        <end position="378"/>
    </location>
</feature>
<protein>
    <recommendedName>
        <fullName evidence="8">Transcriptional regulator of RNA polII, SAGA, subunit-domain-containing protein</fullName>
    </recommendedName>
</protein>
<evidence type="ECO:0000256" key="2">
    <source>
        <dbReference type="ARBA" id="ARBA00023015"/>
    </source>
</evidence>
<dbReference type="GO" id="GO:0000124">
    <property type="term" value="C:SAGA complex"/>
    <property type="evidence" value="ECO:0007669"/>
    <property type="project" value="TreeGrafter"/>
</dbReference>
<keyword evidence="3" id="KW-0804">Transcription</keyword>
<evidence type="ECO:0000256" key="5">
    <source>
        <dbReference type="SAM" id="MobiDB-lite"/>
    </source>
</evidence>
<evidence type="ECO:0000256" key="1">
    <source>
        <dbReference type="ARBA" id="ARBA00004123"/>
    </source>
</evidence>
<evidence type="ECO:0000313" key="7">
    <source>
        <dbReference type="Proteomes" id="UP000823405"/>
    </source>
</evidence>
<comment type="subcellular location">
    <subcellularLocation>
        <location evidence="1">Nucleus</location>
    </subcellularLocation>
</comment>
<comment type="caution">
    <text evidence="6">The sequence shown here is derived from an EMBL/GenBank/DDBJ whole genome shotgun (WGS) entry which is preliminary data.</text>
</comment>
<dbReference type="AlphaFoldDB" id="A0A9P6RF55"/>
<dbReference type="PANTHER" id="PTHR21277">
    <property type="entry name" value="TRANSCRIPTIONAL ADAPTER 1"/>
    <property type="match status" value="1"/>
</dbReference>
<accession>A0A9P6RF55</accession>
<reference evidence="6" key="1">
    <citation type="journal article" date="2020" name="Fungal Divers.">
        <title>Resolving the Mortierellaceae phylogeny through synthesis of multi-gene phylogenetics and phylogenomics.</title>
        <authorList>
            <person name="Vandepol N."/>
            <person name="Liber J."/>
            <person name="Desiro A."/>
            <person name="Na H."/>
            <person name="Kennedy M."/>
            <person name="Barry K."/>
            <person name="Grigoriev I.V."/>
            <person name="Miller A.N."/>
            <person name="O'Donnell K."/>
            <person name="Stajich J.E."/>
            <person name="Bonito G."/>
        </authorList>
    </citation>
    <scope>NUCLEOTIDE SEQUENCE</scope>
    <source>
        <strain evidence="6">NVP60</strain>
    </source>
</reference>
<feature type="compositionally biased region" description="Basic and acidic residues" evidence="5">
    <location>
        <begin position="97"/>
        <end position="108"/>
    </location>
</feature>
<gene>
    <name evidence="6" type="ORF">BGZ97_005075</name>
</gene>
<feature type="compositionally biased region" description="Gly residues" evidence="5">
    <location>
        <begin position="266"/>
        <end position="275"/>
    </location>
</feature>
<feature type="compositionally biased region" description="Polar residues" evidence="5">
    <location>
        <begin position="291"/>
        <end position="314"/>
    </location>
</feature>
<dbReference type="InterPro" id="IPR024738">
    <property type="entry name" value="Hfi1/Tada1"/>
</dbReference>
<dbReference type="Pfam" id="PF12767">
    <property type="entry name" value="SAGA-Tad1"/>
    <property type="match status" value="1"/>
</dbReference>
<keyword evidence="2" id="KW-0805">Transcription regulation</keyword>
<dbReference type="PANTHER" id="PTHR21277:SF5">
    <property type="entry name" value="TRANSCRIPTIONAL ADAPTER 1"/>
    <property type="match status" value="1"/>
</dbReference>
<sequence>MQTPPSVDKDGRQDVLLLKQQLAEALGDNGPSYWQALTDFVSGKLNRQEFDFYANLYLSRKNAPLHNQFILANIHNAQRDAPPPSTRSEGWAKGKKGKDGKLLKEKDPKRRKIKNQVMSLGKTERERIKGLKDLNKNSGVVKQKLKEHRIAKPLAPPIAQQPLQAEYNRGAHVPLCFDSKELPDFESMRDRMTAVAMENGLMAGVQDTAVELMLHALESHIKSIVSNCIIKLRSNRALGISVPRRDLVQTAAAGGAGAAGSQHNGFLGGGGGESSSGGASSSHLMQLDPTPGSNLGHLSSSPYQASYANSGHNSKRTTTITAKDLAFAIGISPSMLVENPVNVEKLLSILMEEESEEEDEDADMSDDQDEVSDSMIEL</sequence>
<feature type="compositionally biased region" description="Acidic residues" evidence="5">
    <location>
        <begin position="352"/>
        <end position="372"/>
    </location>
</feature>
<evidence type="ECO:0000256" key="4">
    <source>
        <dbReference type="ARBA" id="ARBA00023242"/>
    </source>
</evidence>
<evidence type="ECO:0008006" key="8">
    <source>
        <dbReference type="Google" id="ProtNLM"/>
    </source>
</evidence>
<dbReference type="EMBL" id="JAAAIN010000232">
    <property type="protein sequence ID" value="KAG0317652.1"/>
    <property type="molecule type" value="Genomic_DNA"/>
</dbReference>
<dbReference type="GO" id="GO:0006357">
    <property type="term" value="P:regulation of transcription by RNA polymerase II"/>
    <property type="evidence" value="ECO:0007669"/>
    <property type="project" value="TreeGrafter"/>
</dbReference>
<dbReference type="GO" id="GO:0005634">
    <property type="term" value="C:nucleus"/>
    <property type="evidence" value="ECO:0007669"/>
    <property type="project" value="UniProtKB-SubCell"/>
</dbReference>
<dbReference type="OrthoDB" id="10264870at2759"/>
<feature type="region of interest" description="Disordered" evidence="5">
    <location>
        <begin position="76"/>
        <end position="108"/>
    </location>
</feature>
<keyword evidence="7" id="KW-1185">Reference proteome</keyword>
<evidence type="ECO:0000256" key="3">
    <source>
        <dbReference type="ARBA" id="ARBA00023163"/>
    </source>
</evidence>
<keyword evidence="4" id="KW-0539">Nucleus</keyword>
<organism evidence="6 7">
    <name type="scientific">Linnemannia gamsii</name>
    <dbReference type="NCBI Taxonomy" id="64522"/>
    <lineage>
        <taxon>Eukaryota</taxon>
        <taxon>Fungi</taxon>
        <taxon>Fungi incertae sedis</taxon>
        <taxon>Mucoromycota</taxon>
        <taxon>Mortierellomycotina</taxon>
        <taxon>Mortierellomycetes</taxon>
        <taxon>Mortierellales</taxon>
        <taxon>Mortierellaceae</taxon>
        <taxon>Linnemannia</taxon>
    </lineage>
</organism>
<proteinExistence type="predicted"/>
<dbReference type="CDD" id="cd22933">
    <property type="entry name" value="HFD_HFI1"/>
    <property type="match status" value="1"/>
</dbReference>
<evidence type="ECO:0000313" key="6">
    <source>
        <dbReference type="EMBL" id="KAG0317652.1"/>
    </source>
</evidence>
<dbReference type="GO" id="GO:0003713">
    <property type="term" value="F:transcription coactivator activity"/>
    <property type="evidence" value="ECO:0007669"/>
    <property type="project" value="TreeGrafter"/>
</dbReference>
<dbReference type="Proteomes" id="UP000823405">
    <property type="component" value="Unassembled WGS sequence"/>
</dbReference>
<feature type="region of interest" description="Disordered" evidence="5">
    <location>
        <begin position="256"/>
        <end position="314"/>
    </location>
</feature>
<name>A0A9P6RF55_9FUNG</name>